<protein>
    <submittedName>
        <fullName evidence="2">Uncharacterized protein</fullName>
    </submittedName>
</protein>
<feature type="chain" id="PRO_5020674562" evidence="1">
    <location>
        <begin position="21"/>
        <end position="85"/>
    </location>
</feature>
<comment type="caution">
    <text evidence="2">The sequence shown here is derived from an EMBL/GenBank/DDBJ whole genome shotgun (WGS) entry which is preliminary data.</text>
</comment>
<keyword evidence="1" id="KW-0732">Signal</keyword>
<dbReference type="Proteomes" id="UP000294881">
    <property type="component" value="Unassembled WGS sequence"/>
</dbReference>
<dbReference type="RefSeq" id="WP_132010389.1">
    <property type="nucleotide sequence ID" value="NZ_JBHUNN010000002.1"/>
</dbReference>
<evidence type="ECO:0000313" key="2">
    <source>
        <dbReference type="EMBL" id="TCO09029.1"/>
    </source>
</evidence>
<evidence type="ECO:0000256" key="1">
    <source>
        <dbReference type="SAM" id="SignalP"/>
    </source>
</evidence>
<feature type="signal peptide" evidence="1">
    <location>
        <begin position="1"/>
        <end position="20"/>
    </location>
</feature>
<dbReference type="AlphaFoldDB" id="A0A4R2GJT6"/>
<organism evidence="2 3">
    <name type="scientific">Camelimonas lactis</name>
    <dbReference type="NCBI Taxonomy" id="659006"/>
    <lineage>
        <taxon>Bacteria</taxon>
        <taxon>Pseudomonadati</taxon>
        <taxon>Pseudomonadota</taxon>
        <taxon>Alphaproteobacteria</taxon>
        <taxon>Hyphomicrobiales</taxon>
        <taxon>Chelatococcaceae</taxon>
        <taxon>Camelimonas</taxon>
    </lineage>
</organism>
<gene>
    <name evidence="2" type="ORF">EV666_11924</name>
</gene>
<dbReference type="PROSITE" id="PS51257">
    <property type="entry name" value="PROKAR_LIPOPROTEIN"/>
    <property type="match status" value="1"/>
</dbReference>
<accession>A0A4R2GJT6</accession>
<name>A0A4R2GJT6_9HYPH</name>
<proteinExistence type="predicted"/>
<dbReference type="OrthoDB" id="9809419at2"/>
<keyword evidence="3" id="KW-1185">Reference proteome</keyword>
<sequence length="85" mass="9207">MNMLRIFVVVAALAPVSAFACTAEDINAKATELSTSLQTLAARDQQKAMEVTQRMQAIQAKQQAPGSMTEACKMYDELLAEVKGK</sequence>
<evidence type="ECO:0000313" key="3">
    <source>
        <dbReference type="Proteomes" id="UP000294881"/>
    </source>
</evidence>
<dbReference type="EMBL" id="SLWL01000019">
    <property type="protein sequence ID" value="TCO09029.1"/>
    <property type="molecule type" value="Genomic_DNA"/>
</dbReference>
<reference evidence="2 3" key="1">
    <citation type="submission" date="2019-03" db="EMBL/GenBank/DDBJ databases">
        <title>Genomic Encyclopedia of Type Strains, Phase IV (KMG-IV): sequencing the most valuable type-strain genomes for metagenomic binning, comparative biology and taxonomic classification.</title>
        <authorList>
            <person name="Goeker M."/>
        </authorList>
    </citation>
    <scope>NUCLEOTIDE SEQUENCE [LARGE SCALE GENOMIC DNA]</scope>
    <source>
        <strain evidence="2 3">DSM 22958</strain>
    </source>
</reference>